<keyword evidence="2" id="KW-1185">Reference proteome</keyword>
<dbReference type="RefSeq" id="WP_110841168.1">
    <property type="nucleotide sequence ID" value="NZ_QJVJ01000007.1"/>
</dbReference>
<dbReference type="Proteomes" id="UP000247476">
    <property type="component" value="Unassembled WGS sequence"/>
</dbReference>
<evidence type="ECO:0000313" key="1">
    <source>
        <dbReference type="EMBL" id="PYI53396.1"/>
    </source>
</evidence>
<dbReference type="AlphaFoldDB" id="A0A2V5KV86"/>
<dbReference type="EMBL" id="QJVJ01000007">
    <property type="protein sequence ID" value="PYI53396.1"/>
    <property type="molecule type" value="Genomic_DNA"/>
</dbReference>
<proteinExistence type="predicted"/>
<protein>
    <submittedName>
        <fullName evidence="1">Uncharacterized protein</fullName>
    </submittedName>
</protein>
<evidence type="ECO:0000313" key="2">
    <source>
        <dbReference type="Proteomes" id="UP000247476"/>
    </source>
</evidence>
<organism evidence="1 2">
    <name type="scientific">Paenibacillus flagellatus</name>
    <dbReference type="NCBI Taxonomy" id="2211139"/>
    <lineage>
        <taxon>Bacteria</taxon>
        <taxon>Bacillati</taxon>
        <taxon>Bacillota</taxon>
        <taxon>Bacilli</taxon>
        <taxon>Bacillales</taxon>
        <taxon>Paenibacillaceae</taxon>
        <taxon>Paenibacillus</taxon>
    </lineage>
</organism>
<dbReference type="OrthoDB" id="2567631at2"/>
<gene>
    <name evidence="1" type="ORF">DLM86_16590</name>
</gene>
<name>A0A2V5KV86_9BACL</name>
<sequence>MSEIRLAGNTLAGAEKLTIPEMCSFITSLPQVMDVNEYVIASLILSLLLKKIGLRSLHPTVAQEAVQTVSSSIA</sequence>
<comment type="caution">
    <text evidence="1">The sequence shown here is derived from an EMBL/GenBank/DDBJ whole genome shotgun (WGS) entry which is preliminary data.</text>
</comment>
<reference evidence="1 2" key="1">
    <citation type="submission" date="2018-05" db="EMBL/GenBank/DDBJ databases">
        <title>Paenibacillus flagellatus sp. nov., isolated from selenium mineral soil.</title>
        <authorList>
            <person name="Dai X."/>
        </authorList>
    </citation>
    <scope>NUCLEOTIDE SEQUENCE [LARGE SCALE GENOMIC DNA]</scope>
    <source>
        <strain evidence="1 2">DXL2</strain>
    </source>
</reference>
<accession>A0A2V5KV86</accession>